<keyword evidence="2" id="KW-0862">Zinc</keyword>
<evidence type="ECO:0000259" key="5">
    <source>
        <dbReference type="PROSITE" id="PS50089"/>
    </source>
</evidence>
<dbReference type="Pfam" id="PF13920">
    <property type="entry name" value="zf-C3HC4_3"/>
    <property type="match status" value="1"/>
</dbReference>
<evidence type="ECO:0000256" key="3">
    <source>
        <dbReference type="PROSITE-ProRule" id="PRU00175"/>
    </source>
</evidence>
<evidence type="ECO:0000313" key="7">
    <source>
        <dbReference type="WBParaSite" id="ACAC_0000963701-mRNA-1"/>
    </source>
</evidence>
<dbReference type="STRING" id="6313.A0A0K0DFA9"/>
<protein>
    <submittedName>
        <fullName evidence="7">RING-type domain-containing protein</fullName>
    </submittedName>
</protein>
<keyword evidence="6" id="KW-1185">Reference proteome</keyword>
<evidence type="ECO:0000256" key="1">
    <source>
        <dbReference type="ARBA" id="ARBA00022771"/>
    </source>
</evidence>
<evidence type="ECO:0000256" key="2">
    <source>
        <dbReference type="ARBA" id="ARBA00022833"/>
    </source>
</evidence>
<dbReference type="AlphaFoldDB" id="A0A0K0DFA9"/>
<dbReference type="InterPro" id="IPR013083">
    <property type="entry name" value="Znf_RING/FYVE/PHD"/>
</dbReference>
<evidence type="ECO:0000313" key="6">
    <source>
        <dbReference type="Proteomes" id="UP000035642"/>
    </source>
</evidence>
<dbReference type="Gene3D" id="3.30.40.10">
    <property type="entry name" value="Zinc/RING finger domain, C3HC4 (zinc finger)"/>
    <property type="match status" value="1"/>
</dbReference>
<feature type="coiled-coil region" evidence="4">
    <location>
        <begin position="46"/>
        <end position="73"/>
    </location>
</feature>
<proteinExistence type="predicted"/>
<sequence>LHEANQCLCRWNFCSYCEEETHFLLRCFQNFNSFQLASLPRLEEHRRRIEVEKECAIEESEQLRREMSRLREKICAECCICLATKPSVLFLPCRHMVVCDSCHAESTISECPTCRTHVGDSMKVFS</sequence>
<dbReference type="PROSITE" id="PS50089">
    <property type="entry name" value="ZF_RING_2"/>
    <property type="match status" value="1"/>
</dbReference>
<name>A0A0K0DFA9_ANGCA</name>
<keyword evidence="1 3" id="KW-0863">Zinc-finger</keyword>
<evidence type="ECO:0000256" key="4">
    <source>
        <dbReference type="SAM" id="Coils"/>
    </source>
</evidence>
<reference evidence="7" key="2">
    <citation type="submission" date="2017-02" db="UniProtKB">
        <authorList>
            <consortium name="WormBaseParasite"/>
        </authorList>
    </citation>
    <scope>IDENTIFICATION</scope>
</reference>
<dbReference type="InterPro" id="IPR001841">
    <property type="entry name" value="Znf_RING"/>
</dbReference>
<dbReference type="SUPFAM" id="SSF57850">
    <property type="entry name" value="RING/U-box"/>
    <property type="match status" value="1"/>
</dbReference>
<dbReference type="Proteomes" id="UP000035642">
    <property type="component" value="Unassembled WGS sequence"/>
</dbReference>
<feature type="domain" description="RING-type" evidence="5">
    <location>
        <begin position="78"/>
        <end position="115"/>
    </location>
</feature>
<reference evidence="6" key="1">
    <citation type="submission" date="2012-09" db="EMBL/GenBank/DDBJ databases">
        <authorList>
            <person name="Martin A.A."/>
        </authorList>
    </citation>
    <scope>NUCLEOTIDE SEQUENCE</scope>
</reference>
<keyword evidence="1 3" id="KW-0479">Metal-binding</keyword>
<accession>A0A0K0DFA9</accession>
<dbReference type="GO" id="GO:0008270">
    <property type="term" value="F:zinc ion binding"/>
    <property type="evidence" value="ECO:0007669"/>
    <property type="project" value="UniProtKB-KW"/>
</dbReference>
<dbReference type="WBParaSite" id="ACAC_0000963701-mRNA-1">
    <property type="protein sequence ID" value="ACAC_0000963701-mRNA-1"/>
    <property type="gene ID" value="ACAC_0000963701"/>
</dbReference>
<keyword evidence="4" id="KW-0175">Coiled coil</keyword>
<organism evidence="6 7">
    <name type="scientific">Angiostrongylus cantonensis</name>
    <name type="common">Rat lungworm</name>
    <dbReference type="NCBI Taxonomy" id="6313"/>
    <lineage>
        <taxon>Eukaryota</taxon>
        <taxon>Metazoa</taxon>
        <taxon>Ecdysozoa</taxon>
        <taxon>Nematoda</taxon>
        <taxon>Chromadorea</taxon>
        <taxon>Rhabditida</taxon>
        <taxon>Rhabditina</taxon>
        <taxon>Rhabditomorpha</taxon>
        <taxon>Strongyloidea</taxon>
        <taxon>Metastrongylidae</taxon>
        <taxon>Angiostrongylus</taxon>
    </lineage>
</organism>